<reference evidence="2 3" key="1">
    <citation type="submission" date="2020-01" db="EMBL/GenBank/DDBJ databases">
        <title>Identification and distribution of gene clusters putatively required for synthesis of sphingolipid metabolism inhibitors in phylogenetically diverse species of the filamentous fungus Fusarium.</title>
        <authorList>
            <person name="Kim H.-S."/>
            <person name="Busman M."/>
            <person name="Brown D.W."/>
            <person name="Divon H."/>
            <person name="Uhlig S."/>
            <person name="Proctor R.H."/>
        </authorList>
    </citation>
    <scope>NUCLEOTIDE SEQUENCE [LARGE SCALE GENOMIC DNA]</scope>
    <source>
        <strain evidence="2 3">NRRL 20459</strain>
    </source>
</reference>
<feature type="compositionally biased region" description="Polar residues" evidence="1">
    <location>
        <begin position="531"/>
        <end position="553"/>
    </location>
</feature>
<name>A0A8H4L5P4_9HYPO</name>
<evidence type="ECO:0000256" key="1">
    <source>
        <dbReference type="SAM" id="MobiDB-lite"/>
    </source>
</evidence>
<accession>A0A8H4L5P4</accession>
<comment type="caution">
    <text evidence="2">The sequence shown here is derived from an EMBL/GenBank/DDBJ whole genome shotgun (WGS) entry which is preliminary data.</text>
</comment>
<sequence length="675" mass="74206">MAQTSLDMCLDVVAPTKMSMLAKHTDDRLPHLTSPDLCNVSFPQPEVETTRASPSPSTQPYDPDLAREETIVCAPLDLQPTNLAQNDPTEQDRRLRYAPENRSISFDEVFQDGKARVKQIIIQFPDGDGPWFILRCDEHDHNFMYPPFRSAADHLRSRNHGWQGNPSDVAIVKQFGIEVLNCNTELARKNNSAFFRAGQRSVKRSVTDIADGMPEQQTSGSKRPKLTTRDYSRTGVRRQTKQKRREGTVNLAPGRIYLAYREMSRDWVPALLLPHFGLEGEIGIPVTLESLGLINRLPPCYEYDLGTKDLRWKPGYEDGGPHTTEREFPVMYFDGSKFPEGSPADWVRADNLLDFDVSKASLRLVPNLKFARNFLQKRRGKEADAASEGSVILPESEFAYEALVATDANRNLCRAGSGSRSITTASCVVGSHSPIGSASEDVILSKEELVKELFPQETKVPPSLTMGSDAPQSHIQLDNTDRNCHECSPESELGSAPNTEHPVSPDACSPKADSEVMSASNRKEERPNEDQIITLSEPLSVQSTNDTIQTDSGDSTRNDGKGATQSSDPSTSPVRSHQHQISLALSAVPEPANTASGEQLGAPLDLSDPGMIPISGSKEEPSGGSQPTMVNDHQDIHCGDHTAYKDIASSSTDNGHGSANRRMRSHQAFYVACEI</sequence>
<protein>
    <submittedName>
        <fullName evidence="2">Uncharacterized protein</fullName>
    </submittedName>
</protein>
<feature type="compositionally biased region" description="Basic residues" evidence="1">
    <location>
        <begin position="235"/>
        <end position="244"/>
    </location>
</feature>
<feature type="compositionally biased region" description="Polar residues" evidence="1">
    <location>
        <begin position="563"/>
        <end position="583"/>
    </location>
</feature>
<dbReference type="OrthoDB" id="4835412at2759"/>
<gene>
    <name evidence="2" type="ORF">FALBO_9762</name>
</gene>
<dbReference type="AlphaFoldDB" id="A0A8H4L5P4"/>
<dbReference type="Proteomes" id="UP000554235">
    <property type="component" value="Unassembled WGS sequence"/>
</dbReference>
<feature type="compositionally biased region" description="Polar residues" evidence="1">
    <location>
        <begin position="50"/>
        <end position="60"/>
    </location>
</feature>
<proteinExistence type="predicted"/>
<feature type="region of interest" description="Disordered" evidence="1">
    <location>
        <begin position="457"/>
        <end position="636"/>
    </location>
</feature>
<organism evidence="2 3">
    <name type="scientific">Fusarium albosuccineum</name>
    <dbReference type="NCBI Taxonomy" id="1237068"/>
    <lineage>
        <taxon>Eukaryota</taxon>
        <taxon>Fungi</taxon>
        <taxon>Dikarya</taxon>
        <taxon>Ascomycota</taxon>
        <taxon>Pezizomycotina</taxon>
        <taxon>Sordariomycetes</taxon>
        <taxon>Hypocreomycetidae</taxon>
        <taxon>Hypocreales</taxon>
        <taxon>Nectriaceae</taxon>
        <taxon>Fusarium</taxon>
        <taxon>Fusarium decemcellulare species complex</taxon>
    </lineage>
</organism>
<evidence type="ECO:0000313" key="3">
    <source>
        <dbReference type="Proteomes" id="UP000554235"/>
    </source>
</evidence>
<feature type="region of interest" description="Disordered" evidence="1">
    <location>
        <begin position="208"/>
        <end position="246"/>
    </location>
</feature>
<evidence type="ECO:0000313" key="2">
    <source>
        <dbReference type="EMBL" id="KAF4463417.1"/>
    </source>
</evidence>
<feature type="region of interest" description="Disordered" evidence="1">
    <location>
        <begin position="39"/>
        <end position="63"/>
    </location>
</feature>
<feature type="compositionally biased region" description="Basic and acidic residues" evidence="1">
    <location>
        <begin position="479"/>
        <end position="488"/>
    </location>
</feature>
<dbReference type="EMBL" id="JAADYS010001358">
    <property type="protein sequence ID" value="KAF4463417.1"/>
    <property type="molecule type" value="Genomic_DNA"/>
</dbReference>
<keyword evidence="3" id="KW-1185">Reference proteome</keyword>